<evidence type="ECO:0000313" key="2">
    <source>
        <dbReference type="Proteomes" id="UP001143910"/>
    </source>
</evidence>
<accession>A0ACC1MPL5</accession>
<protein>
    <submittedName>
        <fullName evidence="1">Uncharacterized protein</fullName>
    </submittedName>
</protein>
<dbReference type="EMBL" id="JANJQO010001909">
    <property type="protein sequence ID" value="KAJ2968755.1"/>
    <property type="molecule type" value="Genomic_DNA"/>
</dbReference>
<sequence>MAVLSTLPVQWLCTLLLLLGVASALKFELAAHTGGESHLKERCIRNFVGRDVMVAVKSTVSGYKGDGMIVNILIRDALGNEYGRPRDVVGESRVVFTSHSEAAFDVCYENLFAGSHRPSPGLREIELDVDIGADARDWSAIQANEKLKPVEADLRRIEEMTSEVVREMEYLRSREQKLRDTNESTNTRVKWFGVGTTWLLIGLWAWQIMYLRAYFRSKHLI</sequence>
<evidence type="ECO:0000313" key="1">
    <source>
        <dbReference type="EMBL" id="KAJ2968755.1"/>
    </source>
</evidence>
<reference evidence="1" key="1">
    <citation type="submission" date="2022-08" db="EMBL/GenBank/DDBJ databases">
        <title>Genome Sequence of Lecanicillium fungicola.</title>
        <authorList>
            <person name="Buettner E."/>
        </authorList>
    </citation>
    <scope>NUCLEOTIDE SEQUENCE</scope>
    <source>
        <strain evidence="1">Babe33</strain>
    </source>
</reference>
<gene>
    <name evidence="1" type="ORF">NQ176_g9026</name>
</gene>
<organism evidence="1 2">
    <name type="scientific">Zarea fungicola</name>
    <dbReference type="NCBI Taxonomy" id="93591"/>
    <lineage>
        <taxon>Eukaryota</taxon>
        <taxon>Fungi</taxon>
        <taxon>Dikarya</taxon>
        <taxon>Ascomycota</taxon>
        <taxon>Pezizomycotina</taxon>
        <taxon>Sordariomycetes</taxon>
        <taxon>Hypocreomycetidae</taxon>
        <taxon>Hypocreales</taxon>
        <taxon>Cordycipitaceae</taxon>
        <taxon>Zarea</taxon>
    </lineage>
</organism>
<proteinExistence type="predicted"/>
<comment type="caution">
    <text evidence="1">The sequence shown here is derived from an EMBL/GenBank/DDBJ whole genome shotgun (WGS) entry which is preliminary data.</text>
</comment>
<keyword evidence="2" id="KW-1185">Reference proteome</keyword>
<name>A0ACC1MPL5_9HYPO</name>
<dbReference type="Proteomes" id="UP001143910">
    <property type="component" value="Unassembled WGS sequence"/>
</dbReference>